<reference evidence="13" key="1">
    <citation type="submission" date="2017-02" db="EMBL/GenBank/DDBJ databases">
        <authorList>
            <person name="Varghese N."/>
            <person name="Submissions S."/>
        </authorList>
    </citation>
    <scope>NUCLEOTIDE SEQUENCE [LARGE SCALE GENOMIC DNA]</scope>
    <source>
        <strain evidence="13">ATCC 700200</strain>
    </source>
</reference>
<dbReference type="SUPFAM" id="SSF143631">
    <property type="entry name" value="ApbE-like"/>
    <property type="match status" value="1"/>
</dbReference>
<dbReference type="PANTHER" id="PTHR30040">
    <property type="entry name" value="THIAMINE BIOSYNTHESIS LIPOPROTEIN APBE"/>
    <property type="match status" value="1"/>
</dbReference>
<keyword evidence="6 10" id="KW-0274">FAD</keyword>
<keyword evidence="13" id="KW-1185">Reference proteome</keyword>
<evidence type="ECO:0000256" key="7">
    <source>
        <dbReference type="ARBA" id="ARBA00022842"/>
    </source>
</evidence>
<dbReference type="Pfam" id="PF02424">
    <property type="entry name" value="ApbE"/>
    <property type="match status" value="1"/>
</dbReference>
<evidence type="ECO:0000256" key="5">
    <source>
        <dbReference type="ARBA" id="ARBA00022723"/>
    </source>
</evidence>
<comment type="similarity">
    <text evidence="10">Belongs to the ApbE family.</text>
</comment>
<dbReference type="InterPro" id="IPR024932">
    <property type="entry name" value="ApbE"/>
</dbReference>
<accession>A0A1T4XYX2</accession>
<dbReference type="EC" id="2.7.1.180" evidence="1 10"/>
<evidence type="ECO:0000256" key="6">
    <source>
        <dbReference type="ARBA" id="ARBA00022827"/>
    </source>
</evidence>
<feature type="binding site" evidence="11">
    <location>
        <position position="181"/>
    </location>
    <ligand>
        <name>Mg(2+)</name>
        <dbReference type="ChEBI" id="CHEBI:18420"/>
    </ligand>
</feature>
<evidence type="ECO:0000256" key="11">
    <source>
        <dbReference type="PIRSR" id="PIRSR006268-2"/>
    </source>
</evidence>
<feature type="binding site" evidence="11">
    <location>
        <position position="299"/>
    </location>
    <ligand>
        <name>Mg(2+)</name>
        <dbReference type="ChEBI" id="CHEBI:18420"/>
    </ligand>
</feature>
<dbReference type="GO" id="GO:0046872">
    <property type="term" value="F:metal ion binding"/>
    <property type="evidence" value="ECO:0007669"/>
    <property type="project" value="UniProtKB-UniRule"/>
</dbReference>
<dbReference type="AlphaFoldDB" id="A0A1T4XYX2"/>
<sequence>MRSFTSIFTPDLTCMNAFFTCLARLAGIGCLSLALVGCGPQEVPNLQGKTMGTTWSLQAVGADEALRVLIQTHLDQREAVFSHWKADSPLSQFNASTSTNWVPVPLELVRIIEVAHEVARETEGALDVTLGPQVEAWGFGGKPEQADKPGLEHVGWRHLAWREAPPALKKDAPEVRLNVAAVAEGFLLDELVARLRAEGLQNFLLELGGEVFASGHAPDGGPWRVGLQSPDGIPGNTLERLPLTDACISTSGSYRHRYEKEGHTYSHIIDPRTGRPITHRLVSVTVIHPRAVLADGYATALMVLGPEKGREVAQRLSLRVIWLEEE</sequence>
<evidence type="ECO:0000256" key="1">
    <source>
        <dbReference type="ARBA" id="ARBA00011955"/>
    </source>
</evidence>
<comment type="catalytic activity">
    <reaction evidence="9 10">
        <text>L-threonyl-[protein] + FAD = FMN-L-threonyl-[protein] + AMP + H(+)</text>
        <dbReference type="Rhea" id="RHEA:36847"/>
        <dbReference type="Rhea" id="RHEA-COMP:11060"/>
        <dbReference type="Rhea" id="RHEA-COMP:11061"/>
        <dbReference type="ChEBI" id="CHEBI:15378"/>
        <dbReference type="ChEBI" id="CHEBI:30013"/>
        <dbReference type="ChEBI" id="CHEBI:57692"/>
        <dbReference type="ChEBI" id="CHEBI:74257"/>
        <dbReference type="ChEBI" id="CHEBI:456215"/>
        <dbReference type="EC" id="2.7.1.180"/>
    </reaction>
</comment>
<evidence type="ECO:0000313" key="12">
    <source>
        <dbReference type="EMBL" id="SKA94408.1"/>
    </source>
</evidence>
<keyword evidence="7 10" id="KW-0460">Magnesium</keyword>
<keyword evidence="12" id="KW-0449">Lipoprotein</keyword>
<dbReference type="PIRSF" id="PIRSF006268">
    <property type="entry name" value="ApbE"/>
    <property type="match status" value="1"/>
</dbReference>
<proteinExistence type="inferred from homology"/>
<keyword evidence="4 10" id="KW-0808">Transferase</keyword>
<evidence type="ECO:0000256" key="3">
    <source>
        <dbReference type="ARBA" id="ARBA00022630"/>
    </source>
</evidence>
<organism evidence="12 13">
    <name type="scientific">Prosthecobacter debontii</name>
    <dbReference type="NCBI Taxonomy" id="48467"/>
    <lineage>
        <taxon>Bacteria</taxon>
        <taxon>Pseudomonadati</taxon>
        <taxon>Verrucomicrobiota</taxon>
        <taxon>Verrucomicrobiia</taxon>
        <taxon>Verrucomicrobiales</taxon>
        <taxon>Verrucomicrobiaceae</taxon>
        <taxon>Prosthecobacter</taxon>
    </lineage>
</organism>
<keyword evidence="3 10" id="KW-0285">Flavoprotein</keyword>
<dbReference type="GO" id="GO:0016740">
    <property type="term" value="F:transferase activity"/>
    <property type="evidence" value="ECO:0007669"/>
    <property type="project" value="UniProtKB-UniRule"/>
</dbReference>
<evidence type="ECO:0000256" key="10">
    <source>
        <dbReference type="PIRNR" id="PIRNR006268"/>
    </source>
</evidence>
<evidence type="ECO:0000256" key="4">
    <source>
        <dbReference type="ARBA" id="ARBA00022679"/>
    </source>
</evidence>
<dbReference type="PANTHER" id="PTHR30040:SF2">
    <property type="entry name" value="FAD:PROTEIN FMN TRANSFERASE"/>
    <property type="match status" value="1"/>
</dbReference>
<comment type="cofactor">
    <cofactor evidence="11">
        <name>Mg(2+)</name>
        <dbReference type="ChEBI" id="CHEBI:18420"/>
    </cofactor>
    <cofactor evidence="11">
        <name>Mn(2+)</name>
        <dbReference type="ChEBI" id="CHEBI:29035"/>
    </cofactor>
    <text evidence="11">Magnesium. Can also use manganese.</text>
</comment>
<feature type="binding site" evidence="11">
    <location>
        <position position="295"/>
    </location>
    <ligand>
        <name>Mg(2+)</name>
        <dbReference type="ChEBI" id="CHEBI:18420"/>
    </ligand>
</feature>
<evidence type="ECO:0000313" key="13">
    <source>
        <dbReference type="Proteomes" id="UP000190774"/>
    </source>
</evidence>
<dbReference type="EMBL" id="FUYE01000006">
    <property type="protein sequence ID" value="SKA94408.1"/>
    <property type="molecule type" value="Genomic_DNA"/>
</dbReference>
<gene>
    <name evidence="12" type="ORF">SAMN02745166_02158</name>
</gene>
<dbReference type="OrthoDB" id="9778595at2"/>
<dbReference type="InterPro" id="IPR003374">
    <property type="entry name" value="ApbE-like_sf"/>
</dbReference>
<evidence type="ECO:0000256" key="8">
    <source>
        <dbReference type="ARBA" id="ARBA00031306"/>
    </source>
</evidence>
<dbReference type="Gene3D" id="3.10.520.10">
    <property type="entry name" value="ApbE-like domains"/>
    <property type="match status" value="1"/>
</dbReference>
<protein>
    <recommendedName>
        <fullName evidence="2 10">FAD:protein FMN transferase</fullName>
        <ecNumber evidence="1 10">2.7.1.180</ecNumber>
    </recommendedName>
    <alternativeName>
        <fullName evidence="8 10">Flavin transferase</fullName>
    </alternativeName>
</protein>
<name>A0A1T4XYX2_9BACT</name>
<evidence type="ECO:0000256" key="2">
    <source>
        <dbReference type="ARBA" id="ARBA00016337"/>
    </source>
</evidence>
<keyword evidence="5 10" id="KW-0479">Metal-binding</keyword>
<dbReference type="Proteomes" id="UP000190774">
    <property type="component" value="Unassembled WGS sequence"/>
</dbReference>
<dbReference type="STRING" id="48467.SAMN02745166_02158"/>
<evidence type="ECO:0000256" key="9">
    <source>
        <dbReference type="ARBA" id="ARBA00048540"/>
    </source>
</evidence>